<dbReference type="SUPFAM" id="SSF54928">
    <property type="entry name" value="RNA-binding domain, RBD"/>
    <property type="match status" value="2"/>
</dbReference>
<evidence type="ECO:0000313" key="6">
    <source>
        <dbReference type="EMBL" id="KAK9104018.1"/>
    </source>
</evidence>
<evidence type="ECO:0000256" key="4">
    <source>
        <dbReference type="SAM" id="MobiDB-lite"/>
    </source>
</evidence>
<dbReference type="PANTHER" id="PTHR23189">
    <property type="entry name" value="RNA RECOGNITION MOTIF-CONTAINING"/>
    <property type="match status" value="1"/>
</dbReference>
<feature type="domain" description="RRM" evidence="5">
    <location>
        <begin position="300"/>
        <end position="373"/>
    </location>
</feature>
<keyword evidence="2 3" id="KW-0694">RNA-binding</keyword>
<dbReference type="EMBL" id="JBBNAG010000009">
    <property type="protein sequence ID" value="KAK9104018.1"/>
    <property type="molecule type" value="Genomic_DNA"/>
</dbReference>
<proteinExistence type="predicted"/>
<dbReference type="AlphaFoldDB" id="A0AAP0F9N7"/>
<accession>A0AAP0F9N7</accession>
<feature type="region of interest" description="Disordered" evidence="4">
    <location>
        <begin position="936"/>
        <end position="998"/>
    </location>
</feature>
<evidence type="ECO:0000313" key="7">
    <source>
        <dbReference type="Proteomes" id="UP001419268"/>
    </source>
</evidence>
<reference evidence="6 7" key="1">
    <citation type="submission" date="2024-01" db="EMBL/GenBank/DDBJ databases">
        <title>Genome assemblies of Stephania.</title>
        <authorList>
            <person name="Yang L."/>
        </authorList>
    </citation>
    <scope>NUCLEOTIDE SEQUENCE [LARGE SCALE GENOMIC DNA]</scope>
    <source>
        <strain evidence="6">JXDWG</strain>
        <tissue evidence="6">Leaf</tissue>
    </source>
</reference>
<dbReference type="Gene3D" id="3.30.70.330">
    <property type="match status" value="2"/>
</dbReference>
<evidence type="ECO:0000256" key="1">
    <source>
        <dbReference type="ARBA" id="ARBA00022737"/>
    </source>
</evidence>
<dbReference type="InterPro" id="IPR007201">
    <property type="entry name" value="Mei2-like_Rrm_C"/>
</dbReference>
<feature type="compositionally biased region" description="Polar residues" evidence="4">
    <location>
        <begin position="761"/>
        <end position="773"/>
    </location>
</feature>
<dbReference type="SMART" id="SM00360">
    <property type="entry name" value="RRM"/>
    <property type="match status" value="2"/>
</dbReference>
<keyword evidence="1" id="KW-0677">Repeat</keyword>
<feature type="domain" description="RRM" evidence="5">
    <location>
        <begin position="385"/>
        <end position="458"/>
    </location>
</feature>
<feature type="compositionally biased region" description="Low complexity" evidence="4">
    <location>
        <begin position="973"/>
        <end position="998"/>
    </location>
</feature>
<feature type="region of interest" description="Disordered" evidence="4">
    <location>
        <begin position="758"/>
        <end position="792"/>
    </location>
</feature>
<keyword evidence="7" id="KW-1185">Reference proteome</keyword>
<gene>
    <name evidence="6" type="ORF">Scep_020862</name>
</gene>
<dbReference type="GO" id="GO:0045927">
    <property type="term" value="P:positive regulation of growth"/>
    <property type="evidence" value="ECO:0007669"/>
    <property type="project" value="UniProtKB-ARBA"/>
</dbReference>
<evidence type="ECO:0000256" key="3">
    <source>
        <dbReference type="PROSITE-ProRule" id="PRU00176"/>
    </source>
</evidence>
<dbReference type="Pfam" id="PF04059">
    <property type="entry name" value="RRM_2"/>
    <property type="match status" value="1"/>
</dbReference>
<dbReference type="InterPro" id="IPR034453">
    <property type="entry name" value="MEI2-like_RRM1"/>
</dbReference>
<organism evidence="6 7">
    <name type="scientific">Stephania cephalantha</name>
    <dbReference type="NCBI Taxonomy" id="152367"/>
    <lineage>
        <taxon>Eukaryota</taxon>
        <taxon>Viridiplantae</taxon>
        <taxon>Streptophyta</taxon>
        <taxon>Embryophyta</taxon>
        <taxon>Tracheophyta</taxon>
        <taxon>Spermatophyta</taxon>
        <taxon>Magnoliopsida</taxon>
        <taxon>Ranunculales</taxon>
        <taxon>Menispermaceae</taxon>
        <taxon>Menispermoideae</taxon>
        <taxon>Cissampelideae</taxon>
        <taxon>Stephania</taxon>
    </lineage>
</organism>
<dbReference type="Proteomes" id="UP001419268">
    <property type="component" value="Unassembled WGS sequence"/>
</dbReference>
<dbReference type="InterPro" id="IPR000504">
    <property type="entry name" value="RRM_dom"/>
</dbReference>
<dbReference type="Pfam" id="PF00076">
    <property type="entry name" value="RRM_1"/>
    <property type="match status" value="2"/>
</dbReference>
<dbReference type="CDD" id="cd12524">
    <property type="entry name" value="RRM1_MEI2_like"/>
    <property type="match status" value="1"/>
</dbReference>
<evidence type="ECO:0000259" key="5">
    <source>
        <dbReference type="PROSITE" id="PS50102"/>
    </source>
</evidence>
<dbReference type="InterPro" id="IPR035979">
    <property type="entry name" value="RBD_domain_sf"/>
</dbReference>
<dbReference type="PROSITE" id="PS50102">
    <property type="entry name" value="RRM"/>
    <property type="match status" value="2"/>
</dbReference>
<dbReference type="FunFam" id="3.30.70.330:FF:000101">
    <property type="entry name" value="Protein MEI2-like 1"/>
    <property type="match status" value="1"/>
</dbReference>
<protein>
    <recommendedName>
        <fullName evidence="5">RRM domain-containing protein</fullName>
    </recommendedName>
</protein>
<dbReference type="GO" id="GO:0003723">
    <property type="term" value="F:RNA binding"/>
    <property type="evidence" value="ECO:0007669"/>
    <property type="project" value="UniProtKB-UniRule"/>
</dbReference>
<dbReference type="GO" id="GO:0045836">
    <property type="term" value="P:positive regulation of meiotic nuclear division"/>
    <property type="evidence" value="ECO:0007669"/>
    <property type="project" value="UniProtKB-ARBA"/>
</dbReference>
<comment type="caution">
    <text evidence="6">The sequence shown here is derived from an EMBL/GenBank/DDBJ whole genome shotgun (WGS) entry which is preliminary data.</text>
</comment>
<dbReference type="InterPro" id="IPR012677">
    <property type="entry name" value="Nucleotide-bd_a/b_plait_sf"/>
</dbReference>
<name>A0AAP0F9N7_9MAGN</name>
<evidence type="ECO:0000256" key="2">
    <source>
        <dbReference type="ARBA" id="ARBA00022884"/>
    </source>
</evidence>
<sequence>MLSEVIDLPPLPLPLPLPPPRPSSYFSEEIHFPAAERKIGFWNSETMNDHIGVGTVGMSQMLGSQSVMPSGCGAPANYGERSQVEYHSMEMTQPCGFRDRSVKLKSEQLLVGDENVMNSSVTSWRSVGHSLGTRSNIFIQPVSRYLESNKVEGGAQCQNALFSSSLSDIFSRKLRLPSNDVLLGQSVDAVTTQLEEEEPFECLKDIEAHAIGNLLPDDDDLLPTRFNGLEGIAQPSNVDNIEDFDLFSSVGGMELEGDDRLRSSEAQGNLEFSRAASDEILQVLNSSSAGKHPYGEHPSRTLFVRNINSNIEDSELKVLFEQYGDIRTLYTACKHRGFVIISYYDIRAACNTMNALQNKLLRRRKLDIHFSIPKENLSEKDINQGILVVFNLDLSVSNDELHKIFGIHGEIKEIHETLGKHHHKFIEFYDVRAAEAALRALNGSDIARKRIKIELSHPGYIKRLSQQVSSYLEQEELGTYMQQGSAPTHSSLGCIGPVSHQMAISSSTEEGTAHGLHSAGRVSINPLVENLTMLSPSIPKSLSYVSVAAVSNQYGLAEPIQTLGPVGLRHQQMPVFHPHSLPDRISAVSYDSARAIELGEDDLDSVGGYPLRRNEHLWHNSNSYHSQLSSPSMWHNAPSVFNGMHSRPPPQLHGFLGPSSQMMNAVLPLPHHHVRSSPSANTSLWDRRHANYAGESHELPSFTPVSLASEGFSRSLTPHPLELASPNLFPHANRNYIDPSLASSYIGFPSPQRRCHMFPDRNSSVPLPNSYDSPNERFRSRRNEASPNHADNKKQYELDINRIVSGEDLRTTLMIKNIPNKYTSKMLLAAIDERHRGTYDFIYLPIDFKASEFFLSFLILLLCCRLVWDECVHFRKLRGKKKYVLQTFDGKKWEKFNSEKVASLAYARIQGKAALITHFQNSSLMNEDKRCRPILFHSDGPSAGDQEPFPMGINIRTRTGKARSNDSEENLQGSPSTSNEEESSNGVESSSGSSKASD</sequence>
<dbReference type="FunFam" id="3.30.70.330:FF:000063">
    <property type="entry name" value="MEI2-like protein 5 isoform 2"/>
    <property type="match status" value="1"/>
</dbReference>
<feature type="compositionally biased region" description="Basic and acidic residues" evidence="4">
    <location>
        <begin position="774"/>
        <end position="792"/>
    </location>
</feature>